<dbReference type="InterPro" id="IPR011599">
    <property type="entry name" value="PFD_alpha_archaea"/>
</dbReference>
<sequence>MAEEPKGVPLSELSLQQLGELQKNCEQELNFFQESFNALKALLTRNEKSISALDDIKVATSGHTALIPLSESLYIRAELSDPTKHMVEIGTGYFVELDREKAKAIFDRKKEHITKQVETVEGILKEKRRTRAYISDAFQTKVQAQLATLSTQQN</sequence>
<dbReference type="InterPro" id="IPR009053">
    <property type="entry name" value="Prefoldin"/>
</dbReference>
<protein>
    <recommendedName>
        <fullName evidence="5">Probable prefoldin subunit 5</fullName>
    </recommendedName>
</protein>
<dbReference type="GO" id="GO:0016272">
    <property type="term" value="C:prefoldin complex"/>
    <property type="evidence" value="ECO:0007669"/>
    <property type="project" value="InterPro"/>
</dbReference>
<name>A0A1I7T3D2_9PELO</name>
<evidence type="ECO:0000313" key="7">
    <source>
        <dbReference type="WBParaSite" id="Csp11.Scaffold489.g2035.t1"/>
    </source>
</evidence>
<dbReference type="eggNOG" id="KOG3048">
    <property type="taxonomic scope" value="Eukaryota"/>
</dbReference>
<accession>A0A1I7T3D2</accession>
<dbReference type="GO" id="GO:1990114">
    <property type="term" value="P:RNA polymerase II core complex assembly"/>
    <property type="evidence" value="ECO:0007669"/>
    <property type="project" value="TreeGrafter"/>
</dbReference>
<comment type="function">
    <text evidence="4">Binds specifically to cytosolic chaperonin (c-CPN) and transfers target proteins to it. Binds to nascent polypeptide chain and promotes folding in an environment in which there are many competing pathways for nonnative proteins.</text>
</comment>
<dbReference type="Gene3D" id="1.10.287.370">
    <property type="match status" value="1"/>
</dbReference>
<evidence type="ECO:0000256" key="2">
    <source>
        <dbReference type="ARBA" id="ARBA00011695"/>
    </source>
</evidence>
<dbReference type="GO" id="GO:1990115">
    <property type="term" value="P:RNA polymerase III assembly"/>
    <property type="evidence" value="ECO:0007669"/>
    <property type="project" value="TreeGrafter"/>
</dbReference>
<dbReference type="Proteomes" id="UP000095282">
    <property type="component" value="Unplaced"/>
</dbReference>
<dbReference type="WBParaSite" id="Csp11.Scaffold489.g2035.t1">
    <property type="protein sequence ID" value="Csp11.Scaffold489.g2035.t1"/>
    <property type="gene ID" value="Csp11.Scaffold489.g2035"/>
</dbReference>
<dbReference type="GO" id="GO:0005737">
    <property type="term" value="C:cytoplasm"/>
    <property type="evidence" value="ECO:0007669"/>
    <property type="project" value="TreeGrafter"/>
</dbReference>
<dbReference type="GO" id="GO:0006457">
    <property type="term" value="P:protein folding"/>
    <property type="evidence" value="ECO:0007669"/>
    <property type="project" value="InterPro"/>
</dbReference>
<evidence type="ECO:0000256" key="1">
    <source>
        <dbReference type="ARBA" id="ARBA00010048"/>
    </source>
</evidence>
<organism evidence="6 7">
    <name type="scientific">Caenorhabditis tropicalis</name>
    <dbReference type="NCBI Taxonomy" id="1561998"/>
    <lineage>
        <taxon>Eukaryota</taxon>
        <taxon>Metazoa</taxon>
        <taxon>Ecdysozoa</taxon>
        <taxon>Nematoda</taxon>
        <taxon>Chromadorea</taxon>
        <taxon>Rhabditida</taxon>
        <taxon>Rhabditina</taxon>
        <taxon>Rhabditomorpha</taxon>
        <taxon>Rhabditoidea</taxon>
        <taxon>Rhabditidae</taxon>
        <taxon>Peloderinae</taxon>
        <taxon>Caenorhabditis</taxon>
    </lineage>
</organism>
<dbReference type="FunFam" id="1.10.287.370:FF:000039">
    <property type="entry name" value="Probable prefoldin subunit 5"/>
    <property type="match status" value="1"/>
</dbReference>
<dbReference type="NCBIfam" id="TIGR00293">
    <property type="entry name" value="prefoldin subunit alpha"/>
    <property type="match status" value="1"/>
</dbReference>
<dbReference type="CDD" id="cd23157">
    <property type="entry name" value="Prefoldin_5"/>
    <property type="match status" value="1"/>
</dbReference>
<comment type="subunit">
    <text evidence="2">Heterohexamer of two PFD-alpha type and four PFD-beta type subunits.</text>
</comment>
<reference evidence="7" key="1">
    <citation type="submission" date="2016-11" db="UniProtKB">
        <authorList>
            <consortium name="WormBaseParasite"/>
        </authorList>
    </citation>
    <scope>IDENTIFICATION</scope>
</reference>
<dbReference type="GO" id="GO:1990113">
    <property type="term" value="P:RNA polymerase I assembly"/>
    <property type="evidence" value="ECO:0007669"/>
    <property type="project" value="TreeGrafter"/>
</dbReference>
<dbReference type="STRING" id="1561998.A0A1I7T3D2"/>
<dbReference type="PANTHER" id="PTHR12674:SF2">
    <property type="entry name" value="PREFOLDIN SUBUNIT 5"/>
    <property type="match status" value="1"/>
</dbReference>
<dbReference type="GO" id="GO:0051082">
    <property type="term" value="F:unfolded protein binding"/>
    <property type="evidence" value="ECO:0007669"/>
    <property type="project" value="InterPro"/>
</dbReference>
<comment type="similarity">
    <text evidence="1">Belongs to the prefoldin subunit alpha family.</text>
</comment>
<dbReference type="SUPFAM" id="SSF46579">
    <property type="entry name" value="Prefoldin"/>
    <property type="match status" value="1"/>
</dbReference>
<dbReference type="PANTHER" id="PTHR12674">
    <property type="entry name" value="PREFOLDIN SUBUNIT 5"/>
    <property type="match status" value="1"/>
</dbReference>
<evidence type="ECO:0000256" key="5">
    <source>
        <dbReference type="ARBA" id="ARBA00072491"/>
    </source>
</evidence>
<evidence type="ECO:0000313" key="6">
    <source>
        <dbReference type="Proteomes" id="UP000095282"/>
    </source>
</evidence>
<evidence type="ECO:0000256" key="4">
    <source>
        <dbReference type="ARBA" id="ARBA00024667"/>
    </source>
</evidence>
<keyword evidence="6" id="KW-1185">Reference proteome</keyword>
<dbReference type="Pfam" id="PF02996">
    <property type="entry name" value="Prefoldin"/>
    <property type="match status" value="1"/>
</dbReference>
<keyword evidence="3" id="KW-0143">Chaperone</keyword>
<evidence type="ECO:0000256" key="3">
    <source>
        <dbReference type="ARBA" id="ARBA00023186"/>
    </source>
</evidence>
<dbReference type="InterPro" id="IPR004127">
    <property type="entry name" value="Prefoldin_subunit_alpha"/>
</dbReference>
<proteinExistence type="inferred from homology"/>
<dbReference type="AlphaFoldDB" id="A0A1I7T3D2"/>